<dbReference type="InterPro" id="IPR015917">
    <property type="entry name" value="Pept_C14A"/>
</dbReference>
<organism evidence="5 6">
    <name type="scientific">Candidula unifasciata</name>
    <dbReference type="NCBI Taxonomy" id="100452"/>
    <lineage>
        <taxon>Eukaryota</taxon>
        <taxon>Metazoa</taxon>
        <taxon>Spiralia</taxon>
        <taxon>Lophotrochozoa</taxon>
        <taxon>Mollusca</taxon>
        <taxon>Gastropoda</taxon>
        <taxon>Heterobranchia</taxon>
        <taxon>Euthyneura</taxon>
        <taxon>Panpulmonata</taxon>
        <taxon>Eupulmonata</taxon>
        <taxon>Stylommatophora</taxon>
        <taxon>Helicina</taxon>
        <taxon>Helicoidea</taxon>
        <taxon>Geomitridae</taxon>
        <taxon>Candidula</taxon>
    </lineage>
</organism>
<dbReference type="GO" id="GO:0005737">
    <property type="term" value="C:cytoplasm"/>
    <property type="evidence" value="ECO:0007669"/>
    <property type="project" value="TreeGrafter"/>
</dbReference>
<sequence length="349" mass="39673">MDDSEMDGPSYEKSKVCQETASQAKIEEEESYCFSHPRRGVAVIILYSQDFKGGERPGWKIDKENLQRTFSHLGFRVDIYQDLNKQDLMVHLQKVSREDHSDCDCFVLAVSSHGQECHVGGVREDTILTIDTSIKTREVVDMFTNKACPSLTGKPRLFFIQACRGQKLDHGHEILPEKSTSNDDTLDASPVDSDLTDVIPMGFIHHRYLHTMQQNTAVANLMSRLRHVTITKQGRQVLQEGALPKQVVSPAPCHEDFLVMYATPPGYFAFRRQNEGSWFVNSLTKVLYASDGTRNLTKELTRVIRLVAENFFSKNKDKDLHGKKQTPVLYSMLCKDIYMGPKKPLQDGR</sequence>
<proteinExistence type="inferred from homology"/>
<name>A0A8S4A7T7_9EUPU</name>
<dbReference type="OrthoDB" id="6046974at2759"/>
<dbReference type="PRINTS" id="PR00376">
    <property type="entry name" value="IL1BCENZYME"/>
</dbReference>
<dbReference type="PROSITE" id="PS50208">
    <property type="entry name" value="CASPASE_P20"/>
    <property type="match status" value="1"/>
</dbReference>
<dbReference type="GO" id="GO:0043525">
    <property type="term" value="P:positive regulation of neuron apoptotic process"/>
    <property type="evidence" value="ECO:0007669"/>
    <property type="project" value="TreeGrafter"/>
</dbReference>
<dbReference type="SUPFAM" id="SSF52129">
    <property type="entry name" value="Caspase-like"/>
    <property type="match status" value="1"/>
</dbReference>
<dbReference type="InterPro" id="IPR002138">
    <property type="entry name" value="Pept_C14_p10"/>
</dbReference>
<reference evidence="5" key="1">
    <citation type="submission" date="2021-04" db="EMBL/GenBank/DDBJ databases">
        <authorList>
            <consortium name="Molecular Ecology Group"/>
        </authorList>
    </citation>
    <scope>NUCLEOTIDE SEQUENCE</scope>
</reference>
<protein>
    <submittedName>
        <fullName evidence="5">Uncharacterized protein</fullName>
    </submittedName>
</protein>
<feature type="domain" description="Caspase family p10" evidence="3">
    <location>
        <begin position="247"/>
        <end position="341"/>
    </location>
</feature>
<evidence type="ECO:0000313" key="5">
    <source>
        <dbReference type="EMBL" id="CAG5136338.1"/>
    </source>
</evidence>
<dbReference type="PANTHER" id="PTHR10454:SF232">
    <property type="entry name" value="AT03047P-RELATED"/>
    <property type="match status" value="1"/>
</dbReference>
<dbReference type="InterPro" id="IPR001309">
    <property type="entry name" value="Pept_C14_p20"/>
</dbReference>
<accession>A0A8S4A7T7</accession>
<dbReference type="Gene3D" id="3.40.50.1460">
    <property type="match status" value="1"/>
</dbReference>
<gene>
    <name evidence="5" type="ORF">CUNI_LOCUS21896</name>
</gene>
<evidence type="ECO:0000259" key="4">
    <source>
        <dbReference type="PROSITE" id="PS50208"/>
    </source>
</evidence>
<evidence type="ECO:0000313" key="6">
    <source>
        <dbReference type="Proteomes" id="UP000678393"/>
    </source>
</evidence>
<evidence type="ECO:0000256" key="2">
    <source>
        <dbReference type="RuleBase" id="RU003971"/>
    </source>
</evidence>
<dbReference type="InterPro" id="IPR011600">
    <property type="entry name" value="Pept_C14_caspase"/>
</dbReference>
<comment type="caution">
    <text evidence="5">The sequence shown here is derived from an EMBL/GenBank/DDBJ whole genome shotgun (WGS) entry which is preliminary data.</text>
</comment>
<dbReference type="GO" id="GO:0006508">
    <property type="term" value="P:proteolysis"/>
    <property type="evidence" value="ECO:0007669"/>
    <property type="project" value="InterPro"/>
</dbReference>
<dbReference type="SMART" id="SM00115">
    <property type="entry name" value="CASc"/>
    <property type="match status" value="1"/>
</dbReference>
<dbReference type="Pfam" id="PF00656">
    <property type="entry name" value="Peptidase_C14"/>
    <property type="match status" value="1"/>
</dbReference>
<keyword evidence="6" id="KW-1185">Reference proteome</keyword>
<dbReference type="InterPro" id="IPR029030">
    <property type="entry name" value="Caspase-like_dom_sf"/>
</dbReference>
<evidence type="ECO:0000259" key="3">
    <source>
        <dbReference type="PROSITE" id="PS50207"/>
    </source>
</evidence>
<dbReference type="Proteomes" id="UP000678393">
    <property type="component" value="Unassembled WGS sequence"/>
</dbReference>
<dbReference type="GO" id="GO:0004197">
    <property type="term" value="F:cysteine-type endopeptidase activity"/>
    <property type="evidence" value="ECO:0007669"/>
    <property type="project" value="InterPro"/>
</dbReference>
<dbReference type="PANTHER" id="PTHR10454">
    <property type="entry name" value="CASPASE"/>
    <property type="match status" value="1"/>
</dbReference>
<dbReference type="InterPro" id="IPR002398">
    <property type="entry name" value="Pept_C14"/>
</dbReference>
<dbReference type="AlphaFoldDB" id="A0A8S4A7T7"/>
<comment type="similarity">
    <text evidence="1 2">Belongs to the peptidase C14A family.</text>
</comment>
<dbReference type="GO" id="GO:0006915">
    <property type="term" value="P:apoptotic process"/>
    <property type="evidence" value="ECO:0007669"/>
    <property type="project" value="TreeGrafter"/>
</dbReference>
<dbReference type="PROSITE" id="PS50207">
    <property type="entry name" value="CASPASE_P10"/>
    <property type="match status" value="1"/>
</dbReference>
<feature type="domain" description="Caspase family p20" evidence="4">
    <location>
        <begin position="38"/>
        <end position="167"/>
    </location>
</feature>
<dbReference type="EMBL" id="CAJHNH020008521">
    <property type="protein sequence ID" value="CAG5136338.1"/>
    <property type="molecule type" value="Genomic_DNA"/>
</dbReference>
<evidence type="ECO:0000256" key="1">
    <source>
        <dbReference type="ARBA" id="ARBA00010134"/>
    </source>
</evidence>